<dbReference type="OrthoDB" id="2290163at2759"/>
<name>A0A8H7UV36_9FUNG</name>
<feature type="transmembrane region" description="Helical" evidence="2">
    <location>
        <begin position="110"/>
        <end position="132"/>
    </location>
</feature>
<feature type="compositionally biased region" description="Acidic residues" evidence="1">
    <location>
        <begin position="261"/>
        <end position="279"/>
    </location>
</feature>
<dbReference type="Proteomes" id="UP000603453">
    <property type="component" value="Unassembled WGS sequence"/>
</dbReference>
<keyword evidence="2" id="KW-1133">Transmembrane helix</keyword>
<dbReference type="EMBL" id="JAEPRD010000140">
    <property type="protein sequence ID" value="KAG2196775.1"/>
    <property type="molecule type" value="Genomic_DNA"/>
</dbReference>
<evidence type="ECO:0000256" key="1">
    <source>
        <dbReference type="SAM" id="MobiDB-lite"/>
    </source>
</evidence>
<keyword evidence="2" id="KW-0472">Membrane</keyword>
<dbReference type="AlphaFoldDB" id="A0A8H7UV36"/>
<protein>
    <recommendedName>
        <fullName evidence="5">Transmembrane protein</fullName>
    </recommendedName>
</protein>
<evidence type="ECO:0008006" key="5">
    <source>
        <dbReference type="Google" id="ProtNLM"/>
    </source>
</evidence>
<reference evidence="3" key="1">
    <citation type="submission" date="2020-12" db="EMBL/GenBank/DDBJ databases">
        <title>Metabolic potential, ecology and presence of endohyphal bacteria is reflected in genomic diversity of Mucoromycotina.</title>
        <authorList>
            <person name="Muszewska A."/>
            <person name="Okrasinska A."/>
            <person name="Steczkiewicz K."/>
            <person name="Drgas O."/>
            <person name="Orlowska M."/>
            <person name="Perlinska-Lenart U."/>
            <person name="Aleksandrzak-Piekarczyk T."/>
            <person name="Szatraj K."/>
            <person name="Zielenkiewicz U."/>
            <person name="Pilsyk S."/>
            <person name="Malc E."/>
            <person name="Mieczkowski P."/>
            <person name="Kruszewska J.S."/>
            <person name="Biernat P."/>
            <person name="Pawlowska J."/>
        </authorList>
    </citation>
    <scope>NUCLEOTIDE SEQUENCE</scope>
    <source>
        <strain evidence="3">WA0000017839</strain>
    </source>
</reference>
<evidence type="ECO:0000313" key="3">
    <source>
        <dbReference type="EMBL" id="KAG2196775.1"/>
    </source>
</evidence>
<organism evidence="3 4">
    <name type="scientific">Mucor saturninus</name>
    <dbReference type="NCBI Taxonomy" id="64648"/>
    <lineage>
        <taxon>Eukaryota</taxon>
        <taxon>Fungi</taxon>
        <taxon>Fungi incertae sedis</taxon>
        <taxon>Mucoromycota</taxon>
        <taxon>Mucoromycotina</taxon>
        <taxon>Mucoromycetes</taxon>
        <taxon>Mucorales</taxon>
        <taxon>Mucorineae</taxon>
        <taxon>Mucoraceae</taxon>
        <taxon>Mucor</taxon>
    </lineage>
</organism>
<proteinExistence type="predicted"/>
<comment type="caution">
    <text evidence="3">The sequence shown here is derived from an EMBL/GenBank/DDBJ whole genome shotgun (WGS) entry which is preliminary data.</text>
</comment>
<gene>
    <name evidence="3" type="ORF">INT47_009666</name>
</gene>
<evidence type="ECO:0000313" key="4">
    <source>
        <dbReference type="Proteomes" id="UP000603453"/>
    </source>
</evidence>
<keyword evidence="4" id="KW-1185">Reference proteome</keyword>
<feature type="compositionally biased region" description="Basic residues" evidence="1">
    <location>
        <begin position="10"/>
        <end position="27"/>
    </location>
</feature>
<feature type="region of interest" description="Disordered" evidence="1">
    <location>
        <begin position="10"/>
        <end position="30"/>
    </location>
</feature>
<keyword evidence="2" id="KW-0812">Transmembrane</keyword>
<accession>A0A8H7UV36</accession>
<evidence type="ECO:0000256" key="2">
    <source>
        <dbReference type="SAM" id="Phobius"/>
    </source>
</evidence>
<feature type="region of interest" description="Disordered" evidence="1">
    <location>
        <begin position="257"/>
        <end position="297"/>
    </location>
</feature>
<sequence length="297" mass="33092">MNATSIIHKKTMIKKQKKKQKKQRQQKLHSSFIATHYSTRSVLTAPFSRLVTSLSIPTPLPTSLLPTLDTPDEPIQHESVSAAVIAAGMDPASSSSSSSTTNNNNKAAHIAGPIVGVFAGVAFIAAAMFLMVRNRKKRQLTTIGTAENKKDDTFHDISLKDEAITIPPACLKNRSILSTTTDYYSLTDTLIGSVRTKKQQSWQSSIEPKVVSSPTSTLVGGHHVNSFLMVAERQQLQHERPSILDHFDKRIETYKAQLADIDTDEEDDNNDDKEEEEDPLPFIHPTQLKEYYYDNDQ</sequence>